<dbReference type="Pfam" id="PF10371">
    <property type="entry name" value="EKR"/>
    <property type="match status" value="1"/>
</dbReference>
<dbReference type="InterPro" id="IPR017896">
    <property type="entry name" value="4Fe4S_Fe-S-bd"/>
</dbReference>
<accession>A0ABR2HNZ6</accession>
<organism evidence="10 11">
    <name type="scientific">Tritrichomonas musculus</name>
    <dbReference type="NCBI Taxonomy" id="1915356"/>
    <lineage>
        <taxon>Eukaryota</taxon>
        <taxon>Metamonada</taxon>
        <taxon>Parabasalia</taxon>
        <taxon>Tritrichomonadida</taxon>
        <taxon>Tritrichomonadidae</taxon>
        <taxon>Tritrichomonas</taxon>
    </lineage>
</organism>
<keyword evidence="4" id="KW-0249">Electron transport</keyword>
<dbReference type="Pfam" id="PF02775">
    <property type="entry name" value="TPP_enzyme_C"/>
    <property type="match status" value="1"/>
</dbReference>
<dbReference type="InterPro" id="IPR050722">
    <property type="entry name" value="Pyruvate:ferred/Flavod_OxRd"/>
</dbReference>
<dbReference type="Gene3D" id="4.10.780.10">
    <property type="entry name" value="Pyruvate-flavodoxin oxidoreductase, EKR domain"/>
    <property type="match status" value="1"/>
</dbReference>
<keyword evidence="11" id="KW-1185">Reference proteome</keyword>
<dbReference type="PANTHER" id="PTHR32154">
    <property type="entry name" value="PYRUVATE-FLAVODOXIN OXIDOREDUCTASE-RELATED"/>
    <property type="match status" value="1"/>
</dbReference>
<dbReference type="SUPFAM" id="SSF52922">
    <property type="entry name" value="TK C-terminal domain-like"/>
    <property type="match status" value="1"/>
</dbReference>
<feature type="domain" description="4Fe-4S ferredoxin-type" evidence="9">
    <location>
        <begin position="703"/>
        <end position="733"/>
    </location>
</feature>
<evidence type="ECO:0000256" key="6">
    <source>
        <dbReference type="ARBA" id="ARBA00023004"/>
    </source>
</evidence>
<dbReference type="InterPro" id="IPR019752">
    <property type="entry name" value="Pyrv/ketoisovalerate_OxRed_cat"/>
</dbReference>
<dbReference type="NCBIfam" id="TIGR02176">
    <property type="entry name" value="pyruv_ox_red"/>
    <property type="match status" value="1"/>
</dbReference>
<dbReference type="InterPro" id="IPR017900">
    <property type="entry name" value="4Fe4S_Fe_S_CS"/>
</dbReference>
<dbReference type="PROSITE" id="PS51379">
    <property type="entry name" value="4FE4S_FER_2"/>
    <property type="match status" value="2"/>
</dbReference>
<dbReference type="InterPro" id="IPR011895">
    <property type="entry name" value="Pyrv_flavodox_OxRed"/>
</dbReference>
<dbReference type="InterPro" id="IPR002869">
    <property type="entry name" value="Pyrv_flavodox_OxRed_cen"/>
</dbReference>
<dbReference type="EMBL" id="JAPFFF010000024">
    <property type="protein sequence ID" value="KAK8850074.1"/>
    <property type="molecule type" value="Genomic_DNA"/>
</dbReference>
<dbReference type="PROSITE" id="PS00198">
    <property type="entry name" value="4FE4S_FER_1"/>
    <property type="match status" value="1"/>
</dbReference>
<protein>
    <recommendedName>
        <fullName evidence="9">4Fe-4S ferredoxin-type domain-containing protein</fullName>
    </recommendedName>
</protein>
<keyword evidence="2" id="KW-0004">4Fe-4S</keyword>
<dbReference type="Proteomes" id="UP001470230">
    <property type="component" value="Unassembled WGS sequence"/>
</dbReference>
<dbReference type="InterPro" id="IPR002880">
    <property type="entry name" value="Pyrv_Fd/Flavodoxin_OxRdtase_N"/>
</dbReference>
<keyword evidence="1" id="KW-0813">Transport</keyword>
<evidence type="ECO:0000256" key="7">
    <source>
        <dbReference type="ARBA" id="ARBA00023014"/>
    </source>
</evidence>
<dbReference type="SUPFAM" id="SSF54862">
    <property type="entry name" value="4Fe-4S ferredoxins"/>
    <property type="match status" value="1"/>
</dbReference>
<dbReference type="CDD" id="cd07034">
    <property type="entry name" value="TPP_PYR_PFOR_IOR-alpha_like"/>
    <property type="match status" value="1"/>
</dbReference>
<feature type="compositionally biased region" description="Polar residues" evidence="8">
    <location>
        <begin position="1093"/>
        <end position="1112"/>
    </location>
</feature>
<dbReference type="Pfam" id="PF12838">
    <property type="entry name" value="Fer4_7"/>
    <property type="match status" value="1"/>
</dbReference>
<evidence type="ECO:0000256" key="5">
    <source>
        <dbReference type="ARBA" id="ARBA00023002"/>
    </source>
</evidence>
<dbReference type="InterPro" id="IPR019456">
    <property type="entry name" value="Pyrv-flavodox_OxRtase_EKR"/>
</dbReference>
<dbReference type="Gene3D" id="3.30.70.20">
    <property type="match status" value="1"/>
</dbReference>
<evidence type="ECO:0000313" key="11">
    <source>
        <dbReference type="Proteomes" id="UP001470230"/>
    </source>
</evidence>
<dbReference type="InterPro" id="IPR037112">
    <property type="entry name" value="Pyrv-flavodox_OxR_EKR_sf"/>
</dbReference>
<dbReference type="Pfam" id="PF01855">
    <property type="entry name" value="POR_N"/>
    <property type="match status" value="1"/>
</dbReference>
<dbReference type="SUPFAM" id="SSF53323">
    <property type="entry name" value="Pyruvate-ferredoxin oxidoreductase, PFOR, domain III"/>
    <property type="match status" value="1"/>
</dbReference>
<evidence type="ECO:0000256" key="1">
    <source>
        <dbReference type="ARBA" id="ARBA00022448"/>
    </source>
</evidence>
<dbReference type="SMART" id="SM00890">
    <property type="entry name" value="EKR"/>
    <property type="match status" value="1"/>
</dbReference>
<dbReference type="InterPro" id="IPR011766">
    <property type="entry name" value="TPP_enzyme_TPP-bd"/>
</dbReference>
<comment type="caution">
    <text evidence="10">The sequence shown here is derived from an EMBL/GenBank/DDBJ whole genome shotgun (WGS) entry which is preliminary data.</text>
</comment>
<name>A0ABR2HNZ6_9EUKA</name>
<evidence type="ECO:0000256" key="8">
    <source>
        <dbReference type="SAM" id="MobiDB-lite"/>
    </source>
</evidence>
<evidence type="ECO:0000256" key="2">
    <source>
        <dbReference type="ARBA" id="ARBA00022485"/>
    </source>
</evidence>
<dbReference type="SUPFAM" id="SSF52518">
    <property type="entry name" value="Thiamin diphosphate-binding fold (THDP-binding)"/>
    <property type="match status" value="2"/>
</dbReference>
<dbReference type="Gene3D" id="3.40.50.920">
    <property type="match status" value="1"/>
</dbReference>
<dbReference type="PANTHER" id="PTHR32154:SF0">
    <property type="entry name" value="PYRUVATE-FLAVODOXIN OXIDOREDUCTASE-RELATED"/>
    <property type="match status" value="1"/>
</dbReference>
<dbReference type="InterPro" id="IPR029061">
    <property type="entry name" value="THDP-binding"/>
</dbReference>
<feature type="region of interest" description="Disordered" evidence="8">
    <location>
        <begin position="1092"/>
        <end position="1113"/>
    </location>
</feature>
<dbReference type="InterPro" id="IPR009014">
    <property type="entry name" value="Transketo_C/PFOR_II"/>
</dbReference>
<dbReference type="InterPro" id="IPR033412">
    <property type="entry name" value="PFOR_II"/>
</dbReference>
<dbReference type="Gene3D" id="3.40.920.10">
    <property type="entry name" value="Pyruvate-ferredoxin oxidoreductase, PFOR, domain III"/>
    <property type="match status" value="1"/>
</dbReference>
<proteinExistence type="predicted"/>
<keyword evidence="5" id="KW-0560">Oxidoreductase</keyword>
<sequence>MKQTHLAILDANEATASVAYRLSEVIAIYPITPSSAMAEFCDEWHAKACTLATTFTASQGLLLMLPNMFKIAGELTPFCMHVTARSVATHALSIFGDHSDVMACRSTGFAFLVSSSVQEAHDMAAVAHAATLESRIPFAHFFDGFRTSHEINNCQLLSDDDLRALIEEKYTTEMRQRALTPDHPSIRGTAQNPDVFFQAREAGNAFYARVPAILEKYFDKLAQQTGRHYQLFDYYGAPDADRVVIAMGSSTETLRQVAEEWNCHGEKVGVLKVRLFRPFSLEHLIKALPETVQSIAVLDRTKEPGALGEPLFLDVAAALQQAGRSIRVIGGRYGLGSKEFSPAMAKAVFDELQKPNPRNHFTIGIDDDVTHTSLAYDPSYQLPQKNIFEAMFFGLGSDGTVGANKNTVKIISNETDQYAQAYFVYDSKKSGAMTISHLRFGDEPIEAPYLIQNADFIGCHQFSFINRYDLLKYARDGAVLLINTLYTPEDLWGHLVREVQEDVTQKHLKVYTIDAYQVARQAGMGGRINTIMQTCFFAISGILPREEAIAKIKQAIQKTYAKKGEAVIQQNFEAVDQALAHLHPVPVQTANSNLHRSEIVSPEAPTFVRDVIAPMMRQEGDTLPVSAMPIDGRWPSATSQWEKRDIAQEIPEWDPSICIQCNKCSSVCPHAAIRTKYYPESMINDAPEGFSSADYRAIAGQKFTVQVSPMDCTGCGLCHEVCPAKNRQDPTKKALNMVAKETEQAQQNYTFFQQLPTPEILEVKDVKTSQFRTPLFEFSGACAGCGETPYIKLLTQLFGDHLLIANATGCSSIYGGNLPTTPYTVNAEGYGPAWANSLFEDNAEFGFGIQLATDKKRLISSELLQRNATVIGTSLVEKIYNAETIPEQRQSVQQLQQRLAEIDLTSEQILLRDLAENLAHKTTWVIGGDGWAYDIGYGGLDHVLASGRDINVLILDTEVYSNTGGQQSKSTPAAAVAKFAAEGKSLPKKDIGRLAMSYGNIYVAQVALGANDNQTVRAMLEADAYRGPSLVIAYCSCIAHGFDLRRGLDQQKKAVQCGHWPLYRYDPKSKFQLDSKAPTLPLADYMAGRNALQRPTTKPSGACSATNLGRNSTHSRKIRVLGTAG</sequence>
<gene>
    <name evidence="10" type="ORF">M9Y10_018185</name>
</gene>
<dbReference type="Pfam" id="PF01558">
    <property type="entry name" value="POR"/>
    <property type="match status" value="1"/>
</dbReference>
<evidence type="ECO:0000259" key="9">
    <source>
        <dbReference type="PROSITE" id="PS51379"/>
    </source>
</evidence>
<dbReference type="PIRSF" id="PIRSF000159">
    <property type="entry name" value="NifJ"/>
    <property type="match status" value="1"/>
</dbReference>
<keyword evidence="3" id="KW-0479">Metal-binding</keyword>
<feature type="domain" description="4Fe-4S ferredoxin-type" evidence="9">
    <location>
        <begin position="649"/>
        <end position="678"/>
    </location>
</feature>
<evidence type="ECO:0000256" key="4">
    <source>
        <dbReference type="ARBA" id="ARBA00022982"/>
    </source>
</evidence>
<dbReference type="Gene3D" id="3.40.50.970">
    <property type="match status" value="2"/>
</dbReference>
<keyword evidence="6" id="KW-0408">Iron</keyword>
<reference evidence="10 11" key="1">
    <citation type="submission" date="2024-04" db="EMBL/GenBank/DDBJ databases">
        <title>Tritrichomonas musculus Genome.</title>
        <authorList>
            <person name="Alves-Ferreira E."/>
            <person name="Grigg M."/>
            <person name="Lorenzi H."/>
            <person name="Galac M."/>
        </authorList>
    </citation>
    <scope>NUCLEOTIDE SEQUENCE [LARGE SCALE GENOMIC DNA]</scope>
    <source>
        <strain evidence="10 11">EAF2021</strain>
    </source>
</reference>
<keyword evidence="7" id="KW-0411">Iron-sulfur</keyword>
<evidence type="ECO:0000256" key="3">
    <source>
        <dbReference type="ARBA" id="ARBA00022723"/>
    </source>
</evidence>
<evidence type="ECO:0000313" key="10">
    <source>
        <dbReference type="EMBL" id="KAK8850074.1"/>
    </source>
</evidence>
<dbReference type="Pfam" id="PF17147">
    <property type="entry name" value="PFOR_II"/>
    <property type="match status" value="1"/>
</dbReference>